<dbReference type="GO" id="GO:0016491">
    <property type="term" value="F:oxidoreductase activity"/>
    <property type="evidence" value="ECO:0007669"/>
    <property type="project" value="InterPro"/>
</dbReference>
<keyword evidence="3" id="KW-1185">Reference proteome</keyword>
<dbReference type="OrthoDB" id="1930760at2759"/>
<feature type="non-terminal residue" evidence="2">
    <location>
        <position position="213"/>
    </location>
</feature>
<protein>
    <submittedName>
        <fullName evidence="2">Thioredoxin-like protein</fullName>
    </submittedName>
</protein>
<evidence type="ECO:0000313" key="2">
    <source>
        <dbReference type="EMBL" id="ORZ36199.1"/>
    </source>
</evidence>
<sequence>VKVDVVSDGVCPFCFLGKRKLDLAVQQFHSKYPNDPAPLNLDVTWHPFQLDSTMPVGKSFPTKMWFAQRFGPHWDGYKHVMKVGAQVGVKFDFDGEIGSTFDYHRLLRHVVSEHGSHVQNKLAELLFTEHFENGRSLAEHKTLLDAAVAVGLDRAKLEVFLVSDAESEAVRSEVSRAKASGIRGVPDFSVEGGRWAVHGAEEPATWLRIFEKI</sequence>
<dbReference type="CDD" id="cd03024">
    <property type="entry name" value="DsbA_FrnE"/>
    <property type="match status" value="1"/>
</dbReference>
<feature type="non-terminal residue" evidence="2">
    <location>
        <position position="1"/>
    </location>
</feature>
<dbReference type="AlphaFoldDB" id="A0A1Y2HNT6"/>
<evidence type="ECO:0000313" key="3">
    <source>
        <dbReference type="Proteomes" id="UP000193411"/>
    </source>
</evidence>
<dbReference type="SUPFAM" id="SSF52833">
    <property type="entry name" value="Thioredoxin-like"/>
    <property type="match status" value="1"/>
</dbReference>
<dbReference type="InterPro" id="IPR036249">
    <property type="entry name" value="Thioredoxin-like_sf"/>
</dbReference>
<dbReference type="InterPro" id="IPR001853">
    <property type="entry name" value="DSBA-like_thioredoxin_dom"/>
</dbReference>
<dbReference type="Proteomes" id="UP000193411">
    <property type="component" value="Unassembled WGS sequence"/>
</dbReference>
<dbReference type="STRING" id="765915.A0A1Y2HNT6"/>
<gene>
    <name evidence="2" type="ORF">BCR44DRAFT_1368935</name>
</gene>
<comment type="caution">
    <text evidence="2">The sequence shown here is derived from an EMBL/GenBank/DDBJ whole genome shotgun (WGS) entry which is preliminary data.</text>
</comment>
<dbReference type="EMBL" id="MCFL01000018">
    <property type="protein sequence ID" value="ORZ36199.1"/>
    <property type="molecule type" value="Genomic_DNA"/>
</dbReference>
<evidence type="ECO:0000259" key="1">
    <source>
        <dbReference type="Pfam" id="PF01323"/>
    </source>
</evidence>
<accession>A0A1Y2HNT6</accession>
<reference evidence="2 3" key="1">
    <citation type="submission" date="2016-07" db="EMBL/GenBank/DDBJ databases">
        <title>Pervasive Adenine N6-methylation of Active Genes in Fungi.</title>
        <authorList>
            <consortium name="DOE Joint Genome Institute"/>
            <person name="Mondo S.J."/>
            <person name="Dannebaum R.O."/>
            <person name="Kuo R.C."/>
            <person name="Labutti K."/>
            <person name="Haridas S."/>
            <person name="Kuo A."/>
            <person name="Salamov A."/>
            <person name="Ahrendt S.R."/>
            <person name="Lipzen A."/>
            <person name="Sullivan W."/>
            <person name="Andreopoulos W.B."/>
            <person name="Clum A."/>
            <person name="Lindquist E."/>
            <person name="Daum C."/>
            <person name="Ramamoorthy G.K."/>
            <person name="Gryganskyi A."/>
            <person name="Culley D."/>
            <person name="Magnuson J.K."/>
            <person name="James T.Y."/>
            <person name="O'Malley M.A."/>
            <person name="Stajich J.E."/>
            <person name="Spatafora J.W."/>
            <person name="Visel A."/>
            <person name="Grigoriev I.V."/>
        </authorList>
    </citation>
    <scope>NUCLEOTIDE SEQUENCE [LARGE SCALE GENOMIC DNA]</scope>
    <source>
        <strain evidence="2 3">PL171</strain>
    </source>
</reference>
<dbReference type="Pfam" id="PF01323">
    <property type="entry name" value="DSBA"/>
    <property type="match status" value="1"/>
</dbReference>
<dbReference type="PANTHER" id="PTHR13887:SF41">
    <property type="entry name" value="THIOREDOXIN SUPERFAMILY PROTEIN"/>
    <property type="match status" value="1"/>
</dbReference>
<proteinExistence type="predicted"/>
<organism evidence="2 3">
    <name type="scientific">Catenaria anguillulae PL171</name>
    <dbReference type="NCBI Taxonomy" id="765915"/>
    <lineage>
        <taxon>Eukaryota</taxon>
        <taxon>Fungi</taxon>
        <taxon>Fungi incertae sedis</taxon>
        <taxon>Blastocladiomycota</taxon>
        <taxon>Blastocladiomycetes</taxon>
        <taxon>Blastocladiales</taxon>
        <taxon>Catenariaceae</taxon>
        <taxon>Catenaria</taxon>
    </lineage>
</organism>
<feature type="domain" description="DSBA-like thioredoxin" evidence="1">
    <location>
        <begin position="3"/>
        <end position="205"/>
    </location>
</feature>
<name>A0A1Y2HNT6_9FUNG</name>
<dbReference type="PANTHER" id="PTHR13887">
    <property type="entry name" value="GLUTATHIONE S-TRANSFERASE KAPPA"/>
    <property type="match status" value="1"/>
</dbReference>
<dbReference type="Gene3D" id="3.40.30.10">
    <property type="entry name" value="Glutaredoxin"/>
    <property type="match status" value="1"/>
</dbReference>